<proteinExistence type="predicted"/>
<evidence type="ECO:0000313" key="2">
    <source>
        <dbReference type="Proteomes" id="UP000324222"/>
    </source>
</evidence>
<name>A0A5B7IIQ4_PORTR</name>
<reference evidence="1 2" key="1">
    <citation type="submission" date="2019-05" db="EMBL/GenBank/DDBJ databases">
        <title>Another draft genome of Portunus trituberculatus and its Hox gene families provides insights of decapod evolution.</title>
        <authorList>
            <person name="Jeong J.-H."/>
            <person name="Song I."/>
            <person name="Kim S."/>
            <person name="Choi T."/>
            <person name="Kim D."/>
            <person name="Ryu S."/>
            <person name="Kim W."/>
        </authorList>
    </citation>
    <scope>NUCLEOTIDE SEQUENCE [LARGE SCALE GENOMIC DNA]</scope>
    <source>
        <tissue evidence="1">Muscle</tissue>
    </source>
</reference>
<protein>
    <submittedName>
        <fullName evidence="1">Uncharacterized protein</fullName>
    </submittedName>
</protein>
<dbReference type="EMBL" id="VSRR010056920">
    <property type="protein sequence ID" value="MPC81427.1"/>
    <property type="molecule type" value="Genomic_DNA"/>
</dbReference>
<dbReference type="AlphaFoldDB" id="A0A5B7IIQ4"/>
<organism evidence="1 2">
    <name type="scientific">Portunus trituberculatus</name>
    <name type="common">Swimming crab</name>
    <name type="synonym">Neptunus trituberculatus</name>
    <dbReference type="NCBI Taxonomy" id="210409"/>
    <lineage>
        <taxon>Eukaryota</taxon>
        <taxon>Metazoa</taxon>
        <taxon>Ecdysozoa</taxon>
        <taxon>Arthropoda</taxon>
        <taxon>Crustacea</taxon>
        <taxon>Multicrustacea</taxon>
        <taxon>Malacostraca</taxon>
        <taxon>Eumalacostraca</taxon>
        <taxon>Eucarida</taxon>
        <taxon>Decapoda</taxon>
        <taxon>Pleocyemata</taxon>
        <taxon>Brachyura</taxon>
        <taxon>Eubrachyura</taxon>
        <taxon>Portunoidea</taxon>
        <taxon>Portunidae</taxon>
        <taxon>Portuninae</taxon>
        <taxon>Portunus</taxon>
    </lineage>
</organism>
<gene>
    <name evidence="1" type="ORF">E2C01_076043</name>
</gene>
<keyword evidence="2" id="KW-1185">Reference proteome</keyword>
<accession>A0A5B7IIQ4</accession>
<evidence type="ECO:0000313" key="1">
    <source>
        <dbReference type="EMBL" id="MPC81427.1"/>
    </source>
</evidence>
<sequence length="130" mass="15078">MCSLLVLSKITSYLRVRSKQPQCDTVFCRYIGRHQWLWGPTRELSLRAASEHIIHQLEKYNVAASVLSSASLIFEHAVVEDPRYRGSQEHCNIRVSVVHLLPYFRRPVARQRWNAGWLAPPVAMKGNFFE</sequence>
<dbReference type="Proteomes" id="UP000324222">
    <property type="component" value="Unassembled WGS sequence"/>
</dbReference>
<comment type="caution">
    <text evidence="1">The sequence shown here is derived from an EMBL/GenBank/DDBJ whole genome shotgun (WGS) entry which is preliminary data.</text>
</comment>